<dbReference type="GO" id="GO:0046872">
    <property type="term" value="F:metal ion binding"/>
    <property type="evidence" value="ECO:0007669"/>
    <property type="project" value="UniProtKB-UniRule"/>
</dbReference>
<name>A0A0T5X9G6_9BACT</name>
<keyword evidence="1" id="KW-0808">Transferase</keyword>
<evidence type="ECO:0000313" key="3">
    <source>
        <dbReference type="EMBL" id="KRT34944.1"/>
    </source>
</evidence>
<sequence>MFRFIIKYTHSLTIGKGGIVKGKRSIGRILKVRKKIVDLNQAINHILSHDLTKIDVEMGYKGPRFKKGHVIKEEDIEILRSMGREHLTILELEEDEVHEDDAALALGSAICGKGLKLTAPSEGRCNLIADFRGLLYFDPDKVNMINSDPDWVVVTLYPYTMVEPGDMVAGFRILPLAVKRAQLERALRVGATFEVRAYNPLKVGLVTTGGEIKSGIIKDAFRSKLERKVAYFGGSLLGQNIAGDDQYEISEAIRNFLNSGADLIICTGGMSVDADDNTPRAIAQTCDEVKFKGIPVLPGSMLMVGMKGEKVIIGAPACVVHDEWTSLDLVLPRIFAGLIPTFEEISRFGIGGLCRRCSTCSFPNCSFGVKC</sequence>
<comment type="similarity">
    <text evidence="1">Belongs to the MoeA family.</text>
</comment>
<dbReference type="InterPro" id="IPR001453">
    <property type="entry name" value="MoaB/Mog_dom"/>
</dbReference>
<dbReference type="SUPFAM" id="SSF53218">
    <property type="entry name" value="Molybdenum cofactor biosynthesis proteins"/>
    <property type="match status" value="1"/>
</dbReference>
<dbReference type="STRING" id="592015.HMPREF1705_04198"/>
<dbReference type="PANTHER" id="PTHR10192:SF28">
    <property type="entry name" value="MOLYBDOPTERIN MOLYBDENUMTRANSFERASE"/>
    <property type="match status" value="1"/>
</dbReference>
<evidence type="ECO:0000313" key="4">
    <source>
        <dbReference type="Proteomes" id="UP000005273"/>
    </source>
</evidence>
<dbReference type="GO" id="GO:0005829">
    <property type="term" value="C:cytosol"/>
    <property type="evidence" value="ECO:0007669"/>
    <property type="project" value="TreeGrafter"/>
</dbReference>
<keyword evidence="1" id="KW-0460">Magnesium</keyword>
<dbReference type="EC" id="2.10.1.1" evidence="1"/>
<dbReference type="UniPathway" id="UPA00344"/>
<comment type="catalytic activity">
    <reaction evidence="1">
        <text>adenylyl-molybdopterin + molybdate = Mo-molybdopterin + AMP + H(+)</text>
        <dbReference type="Rhea" id="RHEA:35047"/>
        <dbReference type="ChEBI" id="CHEBI:15378"/>
        <dbReference type="ChEBI" id="CHEBI:36264"/>
        <dbReference type="ChEBI" id="CHEBI:62727"/>
        <dbReference type="ChEBI" id="CHEBI:71302"/>
        <dbReference type="ChEBI" id="CHEBI:456215"/>
    </reaction>
</comment>
<dbReference type="InterPro" id="IPR038987">
    <property type="entry name" value="MoeA-like"/>
</dbReference>
<comment type="cofactor">
    <cofactor evidence="1">
        <name>Mg(2+)</name>
        <dbReference type="ChEBI" id="CHEBI:18420"/>
    </cofactor>
</comment>
<organism evidence="3 4">
    <name type="scientific">Acetomicrobium hydrogeniformans ATCC BAA-1850</name>
    <dbReference type="NCBI Taxonomy" id="592015"/>
    <lineage>
        <taxon>Bacteria</taxon>
        <taxon>Thermotogati</taxon>
        <taxon>Synergistota</taxon>
        <taxon>Synergistia</taxon>
        <taxon>Synergistales</taxon>
        <taxon>Acetomicrobiaceae</taxon>
        <taxon>Acetomicrobium</taxon>
    </lineage>
</organism>
<dbReference type="Gene3D" id="3.40.980.10">
    <property type="entry name" value="MoaB/Mog-like domain"/>
    <property type="match status" value="1"/>
</dbReference>
<accession>A0A0T5X9G6</accession>
<comment type="caution">
    <text evidence="3">The sequence shown here is derived from an EMBL/GenBank/DDBJ whole genome shotgun (WGS) entry which is preliminary data.</text>
</comment>
<keyword evidence="1" id="KW-0501">Molybdenum cofactor biosynthesis</keyword>
<keyword evidence="1" id="KW-0500">Molybdenum</keyword>
<dbReference type="CDD" id="cd03522">
    <property type="entry name" value="MoeA_like"/>
    <property type="match status" value="1"/>
</dbReference>
<dbReference type="Pfam" id="PF00994">
    <property type="entry name" value="MoCF_biosynth"/>
    <property type="match status" value="1"/>
</dbReference>
<reference evidence="4" key="1">
    <citation type="submission" date="2012-09" db="EMBL/GenBank/DDBJ databases">
        <authorList>
            <person name="Weinstock G."/>
            <person name="Sodergren E."/>
            <person name="Clifton S."/>
            <person name="Fulton L."/>
            <person name="Fulton B."/>
            <person name="Courtney L."/>
            <person name="Fronick C."/>
            <person name="Harrison M."/>
            <person name="Strong C."/>
            <person name="Farmer C."/>
            <person name="Delehaunty K."/>
            <person name="Markovic C."/>
            <person name="Hall O."/>
            <person name="Minx P."/>
            <person name="Tomlinson C."/>
            <person name="Mitreva M."/>
            <person name="Nelson J."/>
            <person name="Hou S."/>
            <person name="Wollam A."/>
            <person name="Pepin K.H."/>
            <person name="Johnson M."/>
            <person name="Bhonagiri V."/>
            <person name="Nash W.E."/>
            <person name="Suruliraj S."/>
            <person name="Warren W."/>
            <person name="Chinwalla A."/>
            <person name="Mardis E.R."/>
            <person name="Wilson R.K."/>
        </authorList>
    </citation>
    <scope>NUCLEOTIDE SEQUENCE [LARGE SCALE GENOMIC DNA]</scope>
    <source>
        <strain evidence="4">OS1</strain>
    </source>
</reference>
<feature type="domain" description="MoaB/Mog" evidence="2">
    <location>
        <begin position="204"/>
        <end position="336"/>
    </location>
</feature>
<evidence type="ECO:0000256" key="1">
    <source>
        <dbReference type="RuleBase" id="RU365090"/>
    </source>
</evidence>
<keyword evidence="1" id="KW-0479">Metal-binding</keyword>
<dbReference type="GO" id="GO:0061599">
    <property type="term" value="F:molybdopterin molybdotransferase activity"/>
    <property type="evidence" value="ECO:0007669"/>
    <property type="project" value="UniProtKB-UniRule"/>
</dbReference>
<dbReference type="InterPro" id="IPR036425">
    <property type="entry name" value="MoaB/Mog-like_dom_sf"/>
</dbReference>
<keyword evidence="4" id="KW-1185">Reference proteome</keyword>
<gene>
    <name evidence="3" type="ORF">HMPREF1705_04198</name>
</gene>
<dbReference type="SMART" id="SM00852">
    <property type="entry name" value="MoCF_biosynth"/>
    <property type="match status" value="1"/>
</dbReference>
<comment type="pathway">
    <text evidence="1">Cofactor biosynthesis; molybdopterin biosynthesis.</text>
</comment>
<protein>
    <recommendedName>
        <fullName evidence="1">Molybdopterin molybdenumtransferase</fullName>
        <ecNumber evidence="1">2.10.1.1</ecNumber>
    </recommendedName>
</protein>
<dbReference type="PANTHER" id="PTHR10192">
    <property type="entry name" value="MOLYBDOPTERIN BIOSYNTHESIS PROTEIN"/>
    <property type="match status" value="1"/>
</dbReference>
<dbReference type="Proteomes" id="UP000005273">
    <property type="component" value="Unassembled WGS sequence"/>
</dbReference>
<dbReference type="eggNOG" id="COG0303">
    <property type="taxonomic scope" value="Bacteria"/>
</dbReference>
<dbReference type="AlphaFoldDB" id="A0A0T5X9G6"/>
<dbReference type="EMBL" id="ACJX03000001">
    <property type="protein sequence ID" value="KRT34944.1"/>
    <property type="molecule type" value="Genomic_DNA"/>
</dbReference>
<evidence type="ECO:0000259" key="2">
    <source>
        <dbReference type="SMART" id="SM00852"/>
    </source>
</evidence>
<dbReference type="GO" id="GO:0006777">
    <property type="term" value="P:Mo-molybdopterin cofactor biosynthetic process"/>
    <property type="evidence" value="ECO:0007669"/>
    <property type="project" value="UniProtKB-UniRule"/>
</dbReference>
<proteinExistence type="inferred from homology"/>
<comment type="function">
    <text evidence="1">Catalyzes the insertion of molybdate into adenylated molybdopterin with the concomitant release of AMP.</text>
</comment>